<dbReference type="InterPro" id="IPR009225">
    <property type="entry name" value="Phage_head_completion_GpL"/>
</dbReference>
<organism evidence="1 2">
    <name type="scientific">Pseudomonas fluorescens</name>
    <dbReference type="NCBI Taxonomy" id="294"/>
    <lineage>
        <taxon>Bacteria</taxon>
        <taxon>Pseudomonadati</taxon>
        <taxon>Pseudomonadota</taxon>
        <taxon>Gammaproteobacteria</taxon>
        <taxon>Pseudomonadales</taxon>
        <taxon>Pseudomonadaceae</taxon>
        <taxon>Pseudomonas</taxon>
    </lineage>
</organism>
<dbReference type="AlphaFoldDB" id="A0A423NFU5"/>
<gene>
    <name evidence="1" type="ORF">BK672_02245</name>
</gene>
<dbReference type="Pfam" id="PF05926">
    <property type="entry name" value="Phage_GPL"/>
    <property type="match status" value="1"/>
</dbReference>
<accession>A0A423NFU5</accession>
<proteinExistence type="predicted"/>
<reference evidence="1 2" key="1">
    <citation type="submission" date="2016-10" db="EMBL/GenBank/DDBJ databases">
        <title>Comparative genome analysis of multiple Pseudomonas spp. focuses on biocontrol and plant growth promoting traits.</title>
        <authorList>
            <person name="Tao X.-Y."/>
            <person name="Taylor C.G."/>
        </authorList>
    </citation>
    <scope>NUCLEOTIDE SEQUENCE [LARGE SCALE GENOMIC DNA]</scope>
    <source>
        <strain evidence="1 2">2F9</strain>
    </source>
</reference>
<sequence>MSGFVASGTGTNSPAGHINTDPFWPSIDLDDVRGTLRIDSSVTTIRLETATIAAAISVNHEFAKWRRAKQTQGYATLVNVPADQIEGKSELVHLYQRAIYAATGAEICERYRSYDSTNSGNQNAEELTPCIDELRRDQRWAVRDFLGLGRTTVELI</sequence>
<evidence type="ECO:0000313" key="1">
    <source>
        <dbReference type="EMBL" id="RON97136.1"/>
    </source>
</evidence>
<dbReference type="RefSeq" id="WP_123374739.1">
    <property type="nucleotide sequence ID" value="NZ_MOBY01000002.1"/>
</dbReference>
<comment type="caution">
    <text evidence="1">The sequence shown here is derived from an EMBL/GenBank/DDBJ whole genome shotgun (WGS) entry which is preliminary data.</text>
</comment>
<name>A0A423NFU5_PSEFL</name>
<evidence type="ECO:0000313" key="2">
    <source>
        <dbReference type="Proteomes" id="UP000283650"/>
    </source>
</evidence>
<dbReference type="Proteomes" id="UP000283650">
    <property type="component" value="Unassembled WGS sequence"/>
</dbReference>
<dbReference type="EMBL" id="MOBY01000002">
    <property type="protein sequence ID" value="RON97136.1"/>
    <property type="molecule type" value="Genomic_DNA"/>
</dbReference>
<protein>
    <submittedName>
        <fullName evidence="1">Head completion/stabilization protein</fullName>
    </submittedName>
</protein>